<gene>
    <name evidence="2" type="ORF">SAPIO_CDS7338</name>
</gene>
<keyword evidence="1" id="KW-0812">Transmembrane</keyword>
<comment type="caution">
    <text evidence="2">The sequence shown here is derived from an EMBL/GenBank/DDBJ whole genome shotgun (WGS) entry which is preliminary data.</text>
</comment>
<dbReference type="KEGG" id="sapo:SAPIO_CDS7338"/>
<dbReference type="Pfam" id="PF08611">
    <property type="entry name" value="DUF1774"/>
    <property type="match status" value="1"/>
</dbReference>
<evidence type="ECO:0008006" key="4">
    <source>
        <dbReference type="Google" id="ProtNLM"/>
    </source>
</evidence>
<sequence length="285" mass="32601">MVDYNAWNPFARRETHTPQSITAYKVLTLLTWLLAVLTSVYYTVEEPRDGFTIRRRIWDLNDLYPTGFTLNPIIASVYWILLFLLQVGYISQLFSSDAARVTAAANVGSHFILNNLLHFGFVMLFVRSHFIWAEVVQVINFFNLLNLYFLHRTNPILIHIASASGPLAWAFVALYWNGALMVRHPDHLVDRVFANIFIWSIPVFGHFCLLIFKDYTIGFSLSILSAALGVGQFFHRVVALQWIFAFVSMATLFLSSSAVASRVWLRREAPPPADQERAPLLNDEN</sequence>
<dbReference type="PANTHER" id="PTHR37992:SF1">
    <property type="entry name" value="DUF1774-DOMAIN-CONTAINING PROTEIN"/>
    <property type="match status" value="1"/>
</dbReference>
<keyword evidence="1" id="KW-0472">Membrane</keyword>
<dbReference type="AlphaFoldDB" id="A0A084G1N6"/>
<evidence type="ECO:0000313" key="2">
    <source>
        <dbReference type="EMBL" id="KEZ41248.1"/>
    </source>
</evidence>
<dbReference type="PANTHER" id="PTHR37992">
    <property type="entry name" value="EXPRESSED PROTEIN"/>
    <property type="match status" value="1"/>
</dbReference>
<feature type="transmembrane region" description="Helical" evidence="1">
    <location>
        <begin position="130"/>
        <end position="149"/>
    </location>
</feature>
<dbReference type="EMBL" id="JOWA01000110">
    <property type="protein sequence ID" value="KEZ41248.1"/>
    <property type="molecule type" value="Genomic_DNA"/>
</dbReference>
<accession>A0A084G1N6</accession>
<evidence type="ECO:0000256" key="1">
    <source>
        <dbReference type="SAM" id="Phobius"/>
    </source>
</evidence>
<feature type="transmembrane region" description="Helical" evidence="1">
    <location>
        <begin position="217"/>
        <end position="234"/>
    </location>
</feature>
<dbReference type="GeneID" id="27726410"/>
<dbReference type="Proteomes" id="UP000028545">
    <property type="component" value="Unassembled WGS sequence"/>
</dbReference>
<organism evidence="2 3">
    <name type="scientific">Pseudallescheria apiosperma</name>
    <name type="common">Scedosporium apiospermum</name>
    <dbReference type="NCBI Taxonomy" id="563466"/>
    <lineage>
        <taxon>Eukaryota</taxon>
        <taxon>Fungi</taxon>
        <taxon>Dikarya</taxon>
        <taxon>Ascomycota</taxon>
        <taxon>Pezizomycotina</taxon>
        <taxon>Sordariomycetes</taxon>
        <taxon>Hypocreomycetidae</taxon>
        <taxon>Microascales</taxon>
        <taxon>Microascaceae</taxon>
        <taxon>Scedosporium</taxon>
    </lineage>
</organism>
<dbReference type="OMA" id="IWSILVY"/>
<keyword evidence="3" id="KW-1185">Reference proteome</keyword>
<dbReference type="RefSeq" id="XP_016641047.1">
    <property type="nucleotide sequence ID" value="XM_016789220.1"/>
</dbReference>
<feature type="transmembrane region" description="Helical" evidence="1">
    <location>
        <begin position="156"/>
        <end position="176"/>
    </location>
</feature>
<feature type="transmembrane region" description="Helical" evidence="1">
    <location>
        <begin position="101"/>
        <end position="124"/>
    </location>
</feature>
<proteinExistence type="predicted"/>
<feature type="transmembrane region" description="Helical" evidence="1">
    <location>
        <begin position="64"/>
        <end position="89"/>
    </location>
</feature>
<reference evidence="2 3" key="1">
    <citation type="journal article" date="2014" name="Genome Announc.">
        <title>Draft genome sequence of the pathogenic fungus Scedosporium apiospermum.</title>
        <authorList>
            <person name="Vandeputte P."/>
            <person name="Ghamrawi S."/>
            <person name="Rechenmann M."/>
            <person name="Iltis A."/>
            <person name="Giraud S."/>
            <person name="Fleury M."/>
            <person name="Thornton C."/>
            <person name="Delhaes L."/>
            <person name="Meyer W."/>
            <person name="Papon N."/>
            <person name="Bouchara J.P."/>
        </authorList>
    </citation>
    <scope>NUCLEOTIDE SEQUENCE [LARGE SCALE GENOMIC DNA]</scope>
    <source>
        <strain evidence="2 3">IHEM 14462</strain>
    </source>
</reference>
<dbReference type="HOGENOM" id="CLU_061220_0_0_1"/>
<keyword evidence="1" id="KW-1133">Transmembrane helix</keyword>
<feature type="transmembrane region" description="Helical" evidence="1">
    <location>
        <begin position="21"/>
        <end position="44"/>
    </location>
</feature>
<feature type="transmembrane region" description="Helical" evidence="1">
    <location>
        <begin position="196"/>
        <end position="212"/>
    </location>
</feature>
<name>A0A084G1N6_PSEDA</name>
<dbReference type="OrthoDB" id="3342455at2759"/>
<protein>
    <recommendedName>
        <fullName evidence="4">DUF1774-domain-containing protein</fullName>
    </recommendedName>
</protein>
<feature type="transmembrane region" description="Helical" evidence="1">
    <location>
        <begin position="240"/>
        <end position="260"/>
    </location>
</feature>
<dbReference type="InterPro" id="IPR013920">
    <property type="entry name" value="DUF1774_fun"/>
</dbReference>
<dbReference type="VEuPathDB" id="FungiDB:SAPIO_CDS7338"/>
<evidence type="ECO:0000313" key="3">
    <source>
        <dbReference type="Proteomes" id="UP000028545"/>
    </source>
</evidence>